<dbReference type="Pfam" id="PF04493">
    <property type="entry name" value="Endonuclease_5"/>
    <property type="match status" value="1"/>
</dbReference>
<keyword evidence="2" id="KW-0963">Cytoplasm</keyword>
<keyword evidence="7" id="KW-1185">Reference proteome</keyword>
<evidence type="ECO:0000256" key="2">
    <source>
        <dbReference type="ARBA" id="ARBA00022490"/>
    </source>
</evidence>
<name>A0ABN6MSQ8_9BACT</name>
<proteinExistence type="predicted"/>
<protein>
    <submittedName>
        <fullName evidence="6">Endonuclease V</fullName>
    </submittedName>
</protein>
<keyword evidence="4 6" id="KW-0255">Endonuclease</keyword>
<dbReference type="InterPro" id="IPR007581">
    <property type="entry name" value="Endonuclease-V"/>
</dbReference>
<evidence type="ECO:0000256" key="5">
    <source>
        <dbReference type="ARBA" id="ARBA00022801"/>
    </source>
</evidence>
<evidence type="ECO:0000313" key="7">
    <source>
        <dbReference type="Proteomes" id="UP001162891"/>
    </source>
</evidence>
<sequence length="251" mass="25412">MLPGMANAPPFTWPGDRASLAAAQDTLACASPPPWSLPDGPFLVAGCALVSTRGAAGAGGSGDPGWAAAVLLEVGAGPPREVAAADATGALGAAFETGVLALREGPLLHAAVAALPRAPDVLVVHAAGRDHPRRAGLALMLGAATGLPSIGVTTRPLVARAPDVADRPPHPGPLPRWGNDACVLEPLVLDGAIVAYRVRTRAGLRPVVAHAGWRTTAELAAALALGTTANARTPEPIRRALERARRLRARA</sequence>
<dbReference type="Gene3D" id="3.30.2170.10">
    <property type="entry name" value="archaeoglobus fulgidus dsm 4304 superfamily"/>
    <property type="match status" value="1"/>
</dbReference>
<dbReference type="Proteomes" id="UP001162891">
    <property type="component" value="Chromosome"/>
</dbReference>
<dbReference type="PANTHER" id="PTHR28511">
    <property type="entry name" value="ENDONUCLEASE V"/>
    <property type="match status" value="1"/>
</dbReference>
<organism evidence="6 7">
    <name type="scientific">Anaeromyxobacter oryzae</name>
    <dbReference type="NCBI Taxonomy" id="2918170"/>
    <lineage>
        <taxon>Bacteria</taxon>
        <taxon>Pseudomonadati</taxon>
        <taxon>Myxococcota</taxon>
        <taxon>Myxococcia</taxon>
        <taxon>Myxococcales</taxon>
        <taxon>Cystobacterineae</taxon>
        <taxon>Anaeromyxobacteraceae</taxon>
        <taxon>Anaeromyxobacter</taxon>
    </lineage>
</organism>
<keyword evidence="3" id="KW-0540">Nuclease</keyword>
<keyword evidence="5" id="KW-0378">Hydrolase</keyword>
<gene>
    <name evidence="6" type="primary">nfi</name>
    <name evidence="6" type="ORF">AMOR_16660</name>
</gene>
<evidence type="ECO:0000256" key="4">
    <source>
        <dbReference type="ARBA" id="ARBA00022759"/>
    </source>
</evidence>
<accession>A0ABN6MSQ8</accession>
<evidence type="ECO:0000256" key="1">
    <source>
        <dbReference type="ARBA" id="ARBA00004496"/>
    </source>
</evidence>
<dbReference type="PANTHER" id="PTHR28511:SF1">
    <property type="entry name" value="ENDONUCLEASE V"/>
    <property type="match status" value="1"/>
</dbReference>
<evidence type="ECO:0000313" key="6">
    <source>
        <dbReference type="EMBL" id="BDG02670.1"/>
    </source>
</evidence>
<dbReference type="GO" id="GO:0004519">
    <property type="term" value="F:endonuclease activity"/>
    <property type="evidence" value="ECO:0007669"/>
    <property type="project" value="UniProtKB-KW"/>
</dbReference>
<evidence type="ECO:0000256" key="3">
    <source>
        <dbReference type="ARBA" id="ARBA00022722"/>
    </source>
</evidence>
<reference evidence="7" key="1">
    <citation type="journal article" date="2022" name="Int. J. Syst. Evol. Microbiol.">
        <title>Anaeromyxobacter oryzae sp. nov., Anaeromyxobacter diazotrophicus sp. nov. and Anaeromyxobacter paludicola sp. nov., isolated from paddy soils.</title>
        <authorList>
            <person name="Itoh H."/>
            <person name="Xu Z."/>
            <person name="Mise K."/>
            <person name="Masuda Y."/>
            <person name="Ushijima N."/>
            <person name="Hayakawa C."/>
            <person name="Shiratori Y."/>
            <person name="Senoo K."/>
        </authorList>
    </citation>
    <scope>NUCLEOTIDE SEQUENCE [LARGE SCALE GENOMIC DNA]</scope>
    <source>
        <strain evidence="7">Red232</strain>
    </source>
</reference>
<dbReference type="EMBL" id="AP025591">
    <property type="protein sequence ID" value="BDG02670.1"/>
    <property type="molecule type" value="Genomic_DNA"/>
</dbReference>
<comment type="subcellular location">
    <subcellularLocation>
        <location evidence="1">Cytoplasm</location>
    </subcellularLocation>
</comment>